<name>A0A3B4WIN9_SERLL</name>
<organism evidence="9 10">
    <name type="scientific">Seriola lalandi dorsalis</name>
    <dbReference type="NCBI Taxonomy" id="1841481"/>
    <lineage>
        <taxon>Eukaryota</taxon>
        <taxon>Metazoa</taxon>
        <taxon>Chordata</taxon>
        <taxon>Craniata</taxon>
        <taxon>Vertebrata</taxon>
        <taxon>Euteleostomi</taxon>
        <taxon>Actinopterygii</taxon>
        <taxon>Neopterygii</taxon>
        <taxon>Teleostei</taxon>
        <taxon>Neoteleostei</taxon>
        <taxon>Acanthomorphata</taxon>
        <taxon>Carangaria</taxon>
        <taxon>Carangiformes</taxon>
        <taxon>Carangidae</taxon>
        <taxon>Seriola</taxon>
    </lineage>
</organism>
<dbReference type="SUPFAM" id="SSF56112">
    <property type="entry name" value="Protein kinase-like (PK-like)"/>
    <property type="match status" value="1"/>
</dbReference>
<dbReference type="GO" id="GO:0005524">
    <property type="term" value="F:ATP binding"/>
    <property type="evidence" value="ECO:0007669"/>
    <property type="project" value="UniProtKB-UniRule"/>
</dbReference>
<dbReference type="InterPro" id="IPR017441">
    <property type="entry name" value="Protein_kinase_ATP_BS"/>
</dbReference>
<dbReference type="AlphaFoldDB" id="A0A3B4WIN9"/>
<dbReference type="InterPro" id="IPR011009">
    <property type="entry name" value="Kinase-like_dom_sf"/>
</dbReference>
<dbReference type="Proteomes" id="UP000261360">
    <property type="component" value="Unplaced"/>
</dbReference>
<accession>A0A3B4WIN9</accession>
<evidence type="ECO:0000256" key="4">
    <source>
        <dbReference type="ARBA" id="ARBA00022741"/>
    </source>
</evidence>
<keyword evidence="10" id="KW-1185">Reference proteome</keyword>
<evidence type="ECO:0000256" key="2">
    <source>
        <dbReference type="ARBA" id="ARBA00012513"/>
    </source>
</evidence>
<evidence type="ECO:0000313" key="9">
    <source>
        <dbReference type="Ensembl" id="ENSSLDP00000004464.1"/>
    </source>
</evidence>
<dbReference type="PANTHER" id="PTHR48012:SF19">
    <property type="entry name" value="MITOGEN-ACTIVATED PROTEIN KINASE KINASE KINASE KINASE 5"/>
    <property type="match status" value="1"/>
</dbReference>
<keyword evidence="5" id="KW-0418">Kinase</keyword>
<dbReference type="InterPro" id="IPR050629">
    <property type="entry name" value="STE20/SPS1-PAK"/>
</dbReference>
<evidence type="ECO:0000313" key="10">
    <source>
        <dbReference type="Proteomes" id="UP000261360"/>
    </source>
</evidence>
<evidence type="ECO:0000256" key="1">
    <source>
        <dbReference type="ARBA" id="ARBA00008874"/>
    </source>
</evidence>
<evidence type="ECO:0000256" key="3">
    <source>
        <dbReference type="ARBA" id="ARBA00022527"/>
    </source>
</evidence>
<dbReference type="PROSITE" id="PS00107">
    <property type="entry name" value="PROTEIN_KINASE_ATP"/>
    <property type="match status" value="1"/>
</dbReference>
<evidence type="ECO:0000259" key="8">
    <source>
        <dbReference type="PROSITE" id="PS50011"/>
    </source>
</evidence>
<keyword evidence="5" id="KW-0808">Transferase</keyword>
<dbReference type="GO" id="GO:0005737">
    <property type="term" value="C:cytoplasm"/>
    <property type="evidence" value="ECO:0007669"/>
    <property type="project" value="TreeGrafter"/>
</dbReference>
<reference evidence="9" key="2">
    <citation type="submission" date="2025-09" db="UniProtKB">
        <authorList>
            <consortium name="Ensembl"/>
        </authorList>
    </citation>
    <scope>IDENTIFICATION</scope>
</reference>
<dbReference type="PROSITE" id="PS50011">
    <property type="entry name" value="PROTEIN_KINASE_DOM"/>
    <property type="match status" value="1"/>
</dbReference>
<keyword evidence="3" id="KW-0723">Serine/threonine-protein kinase</keyword>
<evidence type="ECO:0000256" key="5">
    <source>
        <dbReference type="ARBA" id="ARBA00022777"/>
    </source>
</evidence>
<comment type="similarity">
    <text evidence="1">Belongs to the protein kinase superfamily. STE Ser/Thr protein kinase family. STE20 subfamily.</text>
</comment>
<dbReference type="GeneTree" id="ENSGT00940000158072"/>
<keyword evidence="6 7" id="KW-0067">ATP-binding</keyword>
<dbReference type="InterPro" id="IPR000719">
    <property type="entry name" value="Prot_kinase_dom"/>
</dbReference>
<reference evidence="9" key="1">
    <citation type="submission" date="2025-08" db="UniProtKB">
        <authorList>
            <consortium name="Ensembl"/>
        </authorList>
    </citation>
    <scope>IDENTIFICATION</scope>
</reference>
<dbReference type="PANTHER" id="PTHR48012">
    <property type="entry name" value="STERILE20-LIKE KINASE, ISOFORM B-RELATED"/>
    <property type="match status" value="1"/>
</dbReference>
<evidence type="ECO:0000256" key="6">
    <source>
        <dbReference type="ARBA" id="ARBA00022840"/>
    </source>
</evidence>
<keyword evidence="4 7" id="KW-0547">Nucleotide-binding</keyword>
<dbReference type="Ensembl" id="ENSSLDT00000004614.1">
    <property type="protein sequence ID" value="ENSSLDP00000004464.1"/>
    <property type="gene ID" value="ENSSLDG00000003045.1"/>
</dbReference>
<protein>
    <recommendedName>
        <fullName evidence="2">non-specific serine/threonine protein kinase</fullName>
        <ecNumber evidence="2">2.7.11.1</ecNumber>
    </recommendedName>
</protein>
<feature type="binding site" evidence="7">
    <location>
        <position position="49"/>
    </location>
    <ligand>
        <name>ATP</name>
        <dbReference type="ChEBI" id="CHEBI:30616"/>
    </ligand>
</feature>
<proteinExistence type="inferred from homology"/>
<feature type="domain" description="Protein kinase" evidence="8">
    <location>
        <begin position="20"/>
        <end position="66"/>
    </location>
</feature>
<dbReference type="Gene3D" id="3.30.200.20">
    <property type="entry name" value="Phosphorylase Kinase, domain 1"/>
    <property type="match status" value="1"/>
</dbReference>
<evidence type="ECO:0000256" key="7">
    <source>
        <dbReference type="PROSITE-ProRule" id="PRU10141"/>
    </source>
</evidence>
<sequence length="66" mass="7635">MDIFPRPSGEIQRRNPQHDFELIQRVGSGTYGDVYKARNIQTGELAAVKIIKLEPDLLCLFFSFFF</sequence>
<dbReference type="EC" id="2.7.11.1" evidence="2"/>
<dbReference type="GO" id="GO:0008349">
    <property type="term" value="F:MAP kinase kinase kinase kinase activity"/>
    <property type="evidence" value="ECO:0007669"/>
    <property type="project" value="TreeGrafter"/>
</dbReference>